<reference evidence="3" key="1">
    <citation type="submission" date="2022-11" db="UniProtKB">
        <authorList>
            <consortium name="WormBaseParasite"/>
        </authorList>
    </citation>
    <scope>IDENTIFICATION</scope>
</reference>
<organism evidence="2 3">
    <name type="scientific">Parascaris univalens</name>
    <name type="common">Nematode worm</name>
    <dbReference type="NCBI Taxonomy" id="6257"/>
    <lineage>
        <taxon>Eukaryota</taxon>
        <taxon>Metazoa</taxon>
        <taxon>Ecdysozoa</taxon>
        <taxon>Nematoda</taxon>
        <taxon>Chromadorea</taxon>
        <taxon>Rhabditida</taxon>
        <taxon>Spirurina</taxon>
        <taxon>Ascaridomorpha</taxon>
        <taxon>Ascaridoidea</taxon>
        <taxon>Ascarididae</taxon>
        <taxon>Parascaris</taxon>
    </lineage>
</organism>
<evidence type="ECO:0000313" key="3">
    <source>
        <dbReference type="WBParaSite" id="PgR231_g005_t02"/>
    </source>
</evidence>
<feature type="chain" id="PRO_5037253820" evidence="1">
    <location>
        <begin position="25"/>
        <end position="227"/>
    </location>
</feature>
<keyword evidence="2" id="KW-1185">Reference proteome</keyword>
<accession>A0A915CJX7</accession>
<keyword evidence="1" id="KW-0732">Signal</keyword>
<dbReference type="Proteomes" id="UP000887569">
    <property type="component" value="Unplaced"/>
</dbReference>
<evidence type="ECO:0000313" key="2">
    <source>
        <dbReference type="Proteomes" id="UP000887569"/>
    </source>
</evidence>
<dbReference type="WBParaSite" id="PgR231_g005_t02">
    <property type="protein sequence ID" value="PgR231_g005_t02"/>
    <property type="gene ID" value="PgR231_g005"/>
</dbReference>
<evidence type="ECO:0000256" key="1">
    <source>
        <dbReference type="SAM" id="SignalP"/>
    </source>
</evidence>
<dbReference type="AlphaFoldDB" id="A0A915CJX7"/>
<sequence length="227" mass="24789">MSLFGYVSFCCAVAALIVPCIVLACKAKSSSSKGAKLAFRSSGQSNVLKHFDNLKENGETKATDDILPNAQIQNGVSHHSAEEYLQEGANKYSLIGALETNASNSSDMSTDDTLMIEPIRITNGERTMAVIEGEQPIAFSLPHANFSSSSDFAYFNHETSRRDMKDQLLRLHRLNKPAALRAAADLCESIISPTTTLKSSQTVLMKGEKRTEECFIDDDQLMTAVET</sequence>
<feature type="signal peptide" evidence="1">
    <location>
        <begin position="1"/>
        <end position="24"/>
    </location>
</feature>
<name>A0A915CJX7_PARUN</name>
<proteinExistence type="predicted"/>
<protein>
    <submittedName>
        <fullName evidence="3">Uncharacterized protein</fullName>
    </submittedName>
</protein>